<feature type="signal peptide" evidence="1">
    <location>
        <begin position="1"/>
        <end position="22"/>
    </location>
</feature>
<gene>
    <name evidence="3" type="ORF">FUAX_50060</name>
</gene>
<sequence length="343" mass="38373">MNTVVKTIFGLLLIAITVNSSAQDKKNFKEGIMKNLKAGTNDVTFKSQGVKLAGLLFTPEGFDSAEKYPAVVFSGPFNQVKEQMGAVYGKKMAELGYVFLSYDPYSFGDSEGQPRNNEHAHHKMESIRDAVSYLGTLDFVDRKQIYGIGGCASGGYMPLVAVTDKRLAAIATVSGMMDNQASYFGVMTKEQLMPLFEMANAARQKAYETGEYETYDALNMEGVDLKTLDKSSAMYEGYDYYMTSRAGKETYPNYTHMAPKTLMENAPMTSATFYAPYLYTPYLGIVGEKADTGVLTEIFYEKCSEPKEFYKIEGATHVSLYDIDKDVDRAVERIDKFFRKYTK</sequence>
<dbReference type="PANTHER" id="PTHR47751:SF1">
    <property type="entry name" value="SUPERFAMILY HYDROLASE, PUTATIVE (AFU_ORTHOLOGUE AFUA_2G16580)-RELATED"/>
    <property type="match status" value="1"/>
</dbReference>
<dbReference type="InterPro" id="IPR029058">
    <property type="entry name" value="AB_hydrolase_fold"/>
</dbReference>
<evidence type="ECO:0000313" key="4">
    <source>
        <dbReference type="Proteomes" id="UP001348817"/>
    </source>
</evidence>
<dbReference type="Gene3D" id="1.10.10.800">
    <property type="match status" value="1"/>
</dbReference>
<proteinExistence type="predicted"/>
<accession>A0AAU9DDP2</accession>
<keyword evidence="4" id="KW-1185">Reference proteome</keyword>
<keyword evidence="1" id="KW-0732">Signal</keyword>
<organism evidence="3 4">
    <name type="scientific">Fulvitalea axinellae</name>
    <dbReference type="NCBI Taxonomy" id="1182444"/>
    <lineage>
        <taxon>Bacteria</taxon>
        <taxon>Pseudomonadati</taxon>
        <taxon>Bacteroidota</taxon>
        <taxon>Cytophagia</taxon>
        <taxon>Cytophagales</taxon>
        <taxon>Persicobacteraceae</taxon>
        <taxon>Fulvitalea</taxon>
    </lineage>
</organism>
<dbReference type="InterPro" id="IPR000383">
    <property type="entry name" value="Xaa-Pro-like_dom"/>
</dbReference>
<dbReference type="KEGG" id="fax:FUAX_50060"/>
<evidence type="ECO:0000259" key="2">
    <source>
        <dbReference type="Pfam" id="PF02129"/>
    </source>
</evidence>
<dbReference type="SUPFAM" id="SSF53474">
    <property type="entry name" value="alpha/beta-Hydrolases"/>
    <property type="match status" value="1"/>
</dbReference>
<geneLocation type="plasmid" evidence="3 4">
    <name>pFA5</name>
</geneLocation>
<dbReference type="Gene3D" id="3.40.50.1820">
    <property type="entry name" value="alpha/beta hydrolase"/>
    <property type="match status" value="1"/>
</dbReference>
<evidence type="ECO:0000313" key="3">
    <source>
        <dbReference type="EMBL" id="BDD12574.1"/>
    </source>
</evidence>
<dbReference type="AlphaFoldDB" id="A0AAU9DDP2"/>
<reference evidence="3 4" key="1">
    <citation type="submission" date="2021-12" db="EMBL/GenBank/DDBJ databases">
        <title>Genome sequencing of bacteria with rrn-lacking chromosome and rrn-plasmid.</title>
        <authorList>
            <person name="Anda M."/>
            <person name="Iwasaki W."/>
        </authorList>
    </citation>
    <scope>NUCLEOTIDE SEQUENCE [LARGE SCALE GENOMIC DNA]</scope>
    <source>
        <strain evidence="3 4">DSM 100852</strain>
        <plasmid evidence="3 4">pFA5</plasmid>
    </source>
</reference>
<feature type="domain" description="Xaa-Pro dipeptidyl-peptidase-like" evidence="2">
    <location>
        <begin position="49"/>
        <end position="195"/>
    </location>
</feature>
<protein>
    <recommendedName>
        <fullName evidence="2">Xaa-Pro dipeptidyl-peptidase-like domain-containing protein</fullName>
    </recommendedName>
</protein>
<name>A0AAU9DDP2_9BACT</name>
<keyword evidence="3" id="KW-0614">Plasmid</keyword>
<evidence type="ECO:0000256" key="1">
    <source>
        <dbReference type="SAM" id="SignalP"/>
    </source>
</evidence>
<dbReference type="InterPro" id="IPR051411">
    <property type="entry name" value="Polyketide_trans_af380"/>
</dbReference>
<dbReference type="Pfam" id="PF02129">
    <property type="entry name" value="Peptidase_S15"/>
    <property type="match status" value="1"/>
</dbReference>
<dbReference type="RefSeq" id="WP_338395891.1">
    <property type="nucleotide sequence ID" value="NZ_AP025319.1"/>
</dbReference>
<dbReference type="GO" id="GO:0016787">
    <property type="term" value="F:hydrolase activity"/>
    <property type="evidence" value="ECO:0007669"/>
    <property type="project" value="InterPro"/>
</dbReference>
<dbReference type="PANTHER" id="PTHR47751">
    <property type="entry name" value="SUPERFAMILY HYDROLASE, PUTATIVE (AFU_ORTHOLOGUE AFUA_2G16580)-RELATED"/>
    <property type="match status" value="1"/>
</dbReference>
<feature type="chain" id="PRO_5043941932" description="Xaa-Pro dipeptidyl-peptidase-like domain-containing protein" evidence="1">
    <location>
        <begin position="23"/>
        <end position="343"/>
    </location>
</feature>
<dbReference type="EMBL" id="AP025319">
    <property type="protein sequence ID" value="BDD12574.1"/>
    <property type="molecule type" value="Genomic_DNA"/>
</dbReference>
<dbReference type="Proteomes" id="UP001348817">
    <property type="component" value="Plasmid pFA5"/>
</dbReference>